<dbReference type="Gene3D" id="1.10.357.30">
    <property type="entry name" value="Exocyst complex subunit Sec15 C-terminal domain, N-terminal subdomain"/>
    <property type="match status" value="1"/>
</dbReference>
<evidence type="ECO:0000259" key="10">
    <source>
        <dbReference type="Pfam" id="PF20651"/>
    </source>
</evidence>
<dbReference type="GO" id="GO:0090522">
    <property type="term" value="P:vesicle tethering involved in exocytosis"/>
    <property type="evidence" value="ECO:0007669"/>
    <property type="project" value="InterPro"/>
</dbReference>
<dbReference type="InterPro" id="IPR042045">
    <property type="entry name" value="EXOC6/Sec15_C_dom1"/>
</dbReference>
<dbReference type="GO" id="GO:0000145">
    <property type="term" value="C:exocyst"/>
    <property type="evidence" value="ECO:0007669"/>
    <property type="project" value="TreeGrafter"/>
</dbReference>
<dbReference type="InterPro" id="IPR042044">
    <property type="entry name" value="EXOC6PINT-1/Sec15/Tip20_C_dom2"/>
</dbReference>
<protein>
    <recommendedName>
        <fullName evidence="3">Exocyst complex component 6</fullName>
    </recommendedName>
    <alternativeName>
        <fullName evidence="7">Exocyst complex component Sec15</fullName>
    </alternativeName>
</protein>
<dbReference type="PANTHER" id="PTHR12702">
    <property type="entry name" value="SEC15"/>
    <property type="match status" value="1"/>
</dbReference>
<evidence type="ECO:0000313" key="11">
    <source>
        <dbReference type="EMBL" id="GMR61873.1"/>
    </source>
</evidence>
<keyword evidence="5" id="KW-0268">Exocytosis</keyword>
<evidence type="ECO:0000256" key="4">
    <source>
        <dbReference type="ARBA" id="ARBA00022448"/>
    </source>
</evidence>
<dbReference type="FunFam" id="1.20.58.670:FF:000002">
    <property type="entry name" value="Exocyst complex component"/>
    <property type="match status" value="1"/>
</dbReference>
<feature type="domain" description="Exocyst complex component EXOC6/Sec15 N-terminal" evidence="10">
    <location>
        <begin position="74"/>
        <end position="239"/>
    </location>
</feature>
<dbReference type="Proteomes" id="UP001328107">
    <property type="component" value="Unassembled WGS sequence"/>
</dbReference>
<sequence length="833" mass="95457">RMAPDNSSHLDTTSTSTTTKETTGNSDTASTSYQPLPEMTPEIYELEATDSGSIGLVLRAIYESGDVSKFSRGLEHRIHQYDKNIQRVCSHHYQGFIDSMKQLMQLREKCAAIKEEAEEIDTTIQEASGKMAEKTNAIIKYRKQMRNAMVAIDHISVLLPVLDNYAKLHELMEQSKYYQALKVLEELEHTHFKLIGQYKLAKDLAQNMDPLRKEIEKKAYSEFKDFLEAIAKAAGRIGLHANKCTAEMHSFGVSEADRVRKLQEEARKNAVSVKVAISADGALINQANQDSPVVNKTPKKASGFEDEPKAAQDIVDFTPIHRCSQIFNVLGKKEEFEEYYRGQREQQCQMVCKSMTKIAPPKQYSDWLNVIVGFFVIEDHIHQTEPSLVTAQHTETLWKNASTAVFDVLNSHFGTFSDVEIMIRMKKMVLLFALTMKSYGYDITRLYQLLKQFTDQYTELLMGEYEAQFVRDLESDNYTPISVENEEEFRAVVRQFPFYKRSIEKEEYPRKFPFSRFVIAVYTQVKNYLVNCLKFMENLQMSHSDIEDAMRKFANVLLVRWSEHLKQNIHENRTLIQLVQMTVNMGYMEKSCESLGPFITRIVNGGETPAHSTGHLVALSDKVFRDARTEAEQQIEESLRKKIDLFLDNMAYDWELPSSAGQASDYIMDLISFLKATFLSFTNLPNVLAKHVCIQICKYVADSLLCILISPSFRLVSRGALEQFSLDVMQCEMFTAQCPVPGLDNQTLPVTFATLRQLLDLVVHDDWTTFCAEHRNERKTYDRVKINDATLVLEKKIEWEKKASGGLFSIKGSDRKKLLESVLRQLRVLAAEK</sequence>
<feature type="region of interest" description="Disordered" evidence="8">
    <location>
        <begin position="1"/>
        <end position="37"/>
    </location>
</feature>
<reference evidence="12" key="1">
    <citation type="submission" date="2022-10" db="EMBL/GenBank/DDBJ databases">
        <title>Genome assembly of Pristionchus species.</title>
        <authorList>
            <person name="Yoshida K."/>
            <person name="Sommer R.J."/>
        </authorList>
    </citation>
    <scope>NUCLEOTIDE SEQUENCE [LARGE SCALE GENOMIC DNA]</scope>
    <source>
        <strain evidence="12">RS5460</strain>
    </source>
</reference>
<feature type="non-terminal residue" evidence="11">
    <location>
        <position position="1"/>
    </location>
</feature>
<feature type="compositionally biased region" description="Low complexity" evidence="8">
    <location>
        <begin position="7"/>
        <end position="28"/>
    </location>
</feature>
<comment type="caution">
    <text evidence="11">The sequence shown here is derived from an EMBL/GenBank/DDBJ whole genome shotgun (WGS) entry which is preliminary data.</text>
</comment>
<evidence type="ECO:0000256" key="1">
    <source>
        <dbReference type="ARBA" id="ARBA00002660"/>
    </source>
</evidence>
<comment type="similarity">
    <text evidence="2">Belongs to the SEC15 family.</text>
</comment>
<keyword evidence="4" id="KW-0813">Transport</keyword>
<keyword evidence="6" id="KW-0175">Coiled coil</keyword>
<evidence type="ECO:0000256" key="8">
    <source>
        <dbReference type="SAM" id="MobiDB-lite"/>
    </source>
</evidence>
<accession>A0AAN5ID45</accession>
<dbReference type="InterPro" id="IPR048359">
    <property type="entry name" value="EXOC6_Sec15_N"/>
</dbReference>
<evidence type="ECO:0000256" key="7">
    <source>
        <dbReference type="ARBA" id="ARBA00082980"/>
    </source>
</evidence>
<dbReference type="Pfam" id="PF04091">
    <property type="entry name" value="Sec15_C"/>
    <property type="match status" value="1"/>
</dbReference>
<evidence type="ECO:0000256" key="6">
    <source>
        <dbReference type="ARBA" id="ARBA00023054"/>
    </source>
</evidence>
<dbReference type="PIRSF" id="PIRSF025007">
    <property type="entry name" value="Sec15"/>
    <property type="match status" value="1"/>
</dbReference>
<dbReference type="InterPro" id="IPR046361">
    <property type="entry name" value="EXOC6/Sec15_C"/>
</dbReference>
<proteinExistence type="inferred from homology"/>
<dbReference type="AlphaFoldDB" id="A0AAN5ID45"/>
<dbReference type="GO" id="GO:0016020">
    <property type="term" value="C:membrane"/>
    <property type="evidence" value="ECO:0007669"/>
    <property type="project" value="TreeGrafter"/>
</dbReference>
<gene>
    <name evidence="11" type="ORF">PMAYCL1PPCAC_32068</name>
</gene>
<keyword evidence="12" id="KW-1185">Reference proteome</keyword>
<dbReference type="GO" id="GO:0006886">
    <property type="term" value="P:intracellular protein transport"/>
    <property type="evidence" value="ECO:0007669"/>
    <property type="project" value="InterPro"/>
</dbReference>
<evidence type="ECO:0000259" key="9">
    <source>
        <dbReference type="Pfam" id="PF04091"/>
    </source>
</evidence>
<evidence type="ECO:0000313" key="12">
    <source>
        <dbReference type="Proteomes" id="UP001328107"/>
    </source>
</evidence>
<dbReference type="InterPro" id="IPR007225">
    <property type="entry name" value="EXOC6/Sec15"/>
</dbReference>
<name>A0AAN5ID45_9BILA</name>
<dbReference type="EMBL" id="BTRK01000006">
    <property type="protein sequence ID" value="GMR61873.1"/>
    <property type="molecule type" value="Genomic_DNA"/>
</dbReference>
<evidence type="ECO:0000256" key="5">
    <source>
        <dbReference type="ARBA" id="ARBA00022483"/>
    </source>
</evidence>
<dbReference type="PANTHER" id="PTHR12702:SF0">
    <property type="entry name" value="EXOCYST COMPLEX COMPONENT 6"/>
    <property type="match status" value="1"/>
</dbReference>
<comment type="function">
    <text evidence="1">Component of the exocyst complex involved in the docking of exocytic vesicles with fusion sites on the plasma membrane.</text>
</comment>
<organism evidence="11 12">
    <name type="scientific">Pristionchus mayeri</name>
    <dbReference type="NCBI Taxonomy" id="1317129"/>
    <lineage>
        <taxon>Eukaryota</taxon>
        <taxon>Metazoa</taxon>
        <taxon>Ecdysozoa</taxon>
        <taxon>Nematoda</taxon>
        <taxon>Chromadorea</taxon>
        <taxon>Rhabditida</taxon>
        <taxon>Rhabditina</taxon>
        <taxon>Diplogasteromorpha</taxon>
        <taxon>Diplogasteroidea</taxon>
        <taxon>Neodiplogasteridae</taxon>
        <taxon>Pristionchus</taxon>
    </lineage>
</organism>
<dbReference type="Pfam" id="PF20651">
    <property type="entry name" value="EXOC6_Sec15_N"/>
    <property type="match status" value="1"/>
</dbReference>
<evidence type="ECO:0000256" key="2">
    <source>
        <dbReference type="ARBA" id="ARBA00007944"/>
    </source>
</evidence>
<dbReference type="GO" id="GO:0006893">
    <property type="term" value="P:Golgi to plasma membrane transport"/>
    <property type="evidence" value="ECO:0007669"/>
    <property type="project" value="TreeGrafter"/>
</dbReference>
<feature type="domain" description="Exocyst complex subunit EXOC6/Sec15 C-terminal" evidence="9">
    <location>
        <begin position="445"/>
        <end position="795"/>
    </location>
</feature>
<evidence type="ECO:0000256" key="3">
    <source>
        <dbReference type="ARBA" id="ARBA00017511"/>
    </source>
</evidence>
<dbReference type="Gene3D" id="1.20.58.670">
    <property type="entry name" value="Dsl1p vesicle tethering complex, Tip20p subunit, domain D"/>
    <property type="match status" value="1"/>
</dbReference>